<dbReference type="EMBL" id="JALBUR010000001">
    <property type="protein sequence ID" value="MDX8418631.1"/>
    <property type="molecule type" value="Genomic_DNA"/>
</dbReference>
<comment type="caution">
    <text evidence="1">The sequence shown here is derived from an EMBL/GenBank/DDBJ whole genome shotgun (WGS) entry which is preliminary data.</text>
</comment>
<sequence length="255" mass="30368">MAKTKETLQLEDALRQRSRKKREYGCEEVTIGFTYENKGNEIVDFMSMDAHEVFRCYEIKISLSDLKSNNALSWYGDYNYLVISEDLWMRDIDFDNYIPPYAGILVSHDLQTMRNAKKKAVSDTDRKMLKDSLLRSLYWRMVQYQDAGSDEILKQLQKDQDALKNEYEQYRRQVDRTMFTEEDYVRYYGMNHQCSPDLEQMAKGEREQYFLRREGKMAWQKEDDHLCCPVCGYRTKLKSAFCPACGVDLRQLIRK</sequence>
<proteinExistence type="predicted"/>
<accession>A0AB35U235</accession>
<evidence type="ECO:0000313" key="2">
    <source>
        <dbReference type="Proteomes" id="UP001286174"/>
    </source>
</evidence>
<dbReference type="RefSeq" id="WP_277654845.1">
    <property type="nucleotide sequence ID" value="NZ_JALBUR010000001.1"/>
</dbReference>
<name>A0AB35U235_9FIRM</name>
<reference evidence="1 2" key="1">
    <citation type="submission" date="2022-03" db="EMBL/GenBank/DDBJ databases">
        <title>Novel taxa within the pig intestine.</title>
        <authorList>
            <person name="Wylensek D."/>
            <person name="Bishof K."/>
            <person name="Afrizal A."/>
            <person name="Clavel T."/>
        </authorList>
    </citation>
    <scope>NUCLEOTIDE SEQUENCE [LARGE SCALE GENOMIC DNA]</scope>
    <source>
        <strain evidence="1 2">CLA-KB-P133</strain>
    </source>
</reference>
<dbReference type="Proteomes" id="UP001286174">
    <property type="component" value="Unassembled WGS sequence"/>
</dbReference>
<gene>
    <name evidence="1" type="ORF">MOZ60_00820</name>
</gene>
<evidence type="ECO:0000313" key="1">
    <source>
        <dbReference type="EMBL" id="MDX8418631.1"/>
    </source>
</evidence>
<dbReference type="AlphaFoldDB" id="A0AB35U235"/>
<protein>
    <submittedName>
        <fullName evidence="1">Zinc ribbon domain-containing protein</fullName>
    </submittedName>
</protein>
<organism evidence="1 2">
    <name type="scientific">Grylomicrobium aquisgranensis</name>
    <dbReference type="NCBI Taxonomy" id="2926318"/>
    <lineage>
        <taxon>Bacteria</taxon>
        <taxon>Bacillati</taxon>
        <taxon>Bacillota</taxon>
        <taxon>Erysipelotrichia</taxon>
        <taxon>Erysipelotrichales</taxon>
        <taxon>Erysipelotrichaceae</taxon>
        <taxon>Grylomicrobium</taxon>
    </lineage>
</organism>
<keyword evidence="2" id="KW-1185">Reference proteome</keyword>